<dbReference type="Proteomes" id="UP001273166">
    <property type="component" value="Unassembled WGS sequence"/>
</dbReference>
<evidence type="ECO:0000259" key="2">
    <source>
        <dbReference type="Pfam" id="PF06985"/>
    </source>
</evidence>
<dbReference type="PANTHER" id="PTHR33112">
    <property type="entry name" value="DOMAIN PROTEIN, PUTATIVE-RELATED"/>
    <property type="match status" value="1"/>
</dbReference>
<feature type="compositionally biased region" description="Basic and acidic residues" evidence="1">
    <location>
        <begin position="9"/>
        <end position="20"/>
    </location>
</feature>
<feature type="region of interest" description="Disordered" evidence="1">
    <location>
        <begin position="1"/>
        <end position="20"/>
    </location>
</feature>
<proteinExistence type="predicted"/>
<feature type="domain" description="Heterokaryon incompatibility" evidence="2">
    <location>
        <begin position="203"/>
        <end position="351"/>
    </location>
</feature>
<organism evidence="3 4">
    <name type="scientific">Chaetomium strumarium</name>
    <dbReference type="NCBI Taxonomy" id="1170767"/>
    <lineage>
        <taxon>Eukaryota</taxon>
        <taxon>Fungi</taxon>
        <taxon>Dikarya</taxon>
        <taxon>Ascomycota</taxon>
        <taxon>Pezizomycotina</taxon>
        <taxon>Sordariomycetes</taxon>
        <taxon>Sordariomycetidae</taxon>
        <taxon>Sordariales</taxon>
        <taxon>Chaetomiaceae</taxon>
        <taxon>Chaetomium</taxon>
    </lineage>
</organism>
<dbReference type="GeneID" id="87887839"/>
<evidence type="ECO:0000313" key="3">
    <source>
        <dbReference type="EMBL" id="KAK3306708.1"/>
    </source>
</evidence>
<protein>
    <submittedName>
        <fullName evidence="3">Heterokaryon incompatibility protein-domain-containing protein</fullName>
    </submittedName>
</protein>
<gene>
    <name evidence="3" type="ORF">B0T15DRAFT_528031</name>
</gene>
<sequence length="622" mass="70122">MSLYEDGIESNHAKTTPDRVSRRPRRLLFAVQGHDVVRRSTAATGCPLCMFFCGESTIMWKPGTVLVLSLSPGITDFGVLSGTPSEIVSALAQSRLACSNLKARSRPETGGQYHWQFSTKLFTTESDPAARFIVSRPVFGYADEDKLFTMARAWMEDCCRNHPGSCARNTKVALPTRLIDVGDEAIAPDVRLHISQANEVGEYMALSYCWGGEQTVVTTQDELDSMIQRVALSSLPRTIQDAVRVTRNMGQRYLWVDALCIVQDSEDDKRREIQQMGSIYKNAALTISAAAASDVSEGFLGRPPNPLPGCKWQFDIPSVGLHTIFISTRPETLLDYTPDHPLDRRGWALQESLLSPRLLVFSEQEPLWHCQAVQFKTAKDGYLNYDNNRKRLPDWVFTDSFRSKSWTTPKERRNLWTDIINNFTDRLLSDKEDRLNAVAGIAAELQRGWKDSYFFGHWEQGFVELLLWGCFRSPCTEERSSRAPTWSWASLNCPVRWEKVNKLEATAEVTGRNGGHRRVVLTCRTRTLEDVTRIKATTGYFYPSYIWDHADHASTMPPGAVLILLASAAPRRERVKVLGIIGIPTESSGGVQRVGLFQMWSLSKETKQTLWGDVKPEQVLLE</sequence>
<dbReference type="AlphaFoldDB" id="A0AAJ0M2N8"/>
<evidence type="ECO:0000313" key="4">
    <source>
        <dbReference type="Proteomes" id="UP001273166"/>
    </source>
</evidence>
<dbReference type="EMBL" id="JAUDZG010000003">
    <property type="protein sequence ID" value="KAK3306708.1"/>
    <property type="molecule type" value="Genomic_DNA"/>
</dbReference>
<reference evidence="3" key="2">
    <citation type="submission" date="2023-06" db="EMBL/GenBank/DDBJ databases">
        <authorList>
            <consortium name="Lawrence Berkeley National Laboratory"/>
            <person name="Mondo S.J."/>
            <person name="Hensen N."/>
            <person name="Bonometti L."/>
            <person name="Westerberg I."/>
            <person name="Brannstrom I.O."/>
            <person name="Guillou S."/>
            <person name="Cros-Aarteil S."/>
            <person name="Calhoun S."/>
            <person name="Haridas S."/>
            <person name="Kuo A."/>
            <person name="Pangilinan J."/>
            <person name="Riley R."/>
            <person name="Labutti K."/>
            <person name="Andreopoulos B."/>
            <person name="Lipzen A."/>
            <person name="Chen C."/>
            <person name="Yanf M."/>
            <person name="Daum C."/>
            <person name="Ng V."/>
            <person name="Clum A."/>
            <person name="Steindorff A."/>
            <person name="Ohm R."/>
            <person name="Martin F."/>
            <person name="Silar P."/>
            <person name="Natvig D."/>
            <person name="Lalanne C."/>
            <person name="Gautier V."/>
            <person name="Ament-Velasquez S.L."/>
            <person name="Kruys A."/>
            <person name="Hutchinson M.I."/>
            <person name="Powell A.J."/>
            <person name="Barry K."/>
            <person name="Miller A.N."/>
            <person name="Grigoriev I.V."/>
            <person name="Debuchy R."/>
            <person name="Gladieux P."/>
            <person name="Thoren M.H."/>
            <person name="Johannesson H."/>
        </authorList>
    </citation>
    <scope>NUCLEOTIDE SEQUENCE</scope>
    <source>
        <strain evidence="3">CBS 333.67</strain>
    </source>
</reference>
<dbReference type="PANTHER" id="PTHR33112:SF16">
    <property type="entry name" value="HETEROKARYON INCOMPATIBILITY DOMAIN-CONTAINING PROTEIN"/>
    <property type="match status" value="1"/>
</dbReference>
<comment type="caution">
    <text evidence="3">The sequence shown here is derived from an EMBL/GenBank/DDBJ whole genome shotgun (WGS) entry which is preliminary data.</text>
</comment>
<keyword evidence="4" id="KW-1185">Reference proteome</keyword>
<reference evidence="3" key="1">
    <citation type="journal article" date="2023" name="Mol. Phylogenet. Evol.">
        <title>Genome-scale phylogeny and comparative genomics of the fungal order Sordariales.</title>
        <authorList>
            <person name="Hensen N."/>
            <person name="Bonometti L."/>
            <person name="Westerberg I."/>
            <person name="Brannstrom I.O."/>
            <person name="Guillou S."/>
            <person name="Cros-Aarteil S."/>
            <person name="Calhoun S."/>
            <person name="Haridas S."/>
            <person name="Kuo A."/>
            <person name="Mondo S."/>
            <person name="Pangilinan J."/>
            <person name="Riley R."/>
            <person name="LaButti K."/>
            <person name="Andreopoulos B."/>
            <person name="Lipzen A."/>
            <person name="Chen C."/>
            <person name="Yan M."/>
            <person name="Daum C."/>
            <person name="Ng V."/>
            <person name="Clum A."/>
            <person name="Steindorff A."/>
            <person name="Ohm R.A."/>
            <person name="Martin F."/>
            <person name="Silar P."/>
            <person name="Natvig D.O."/>
            <person name="Lalanne C."/>
            <person name="Gautier V."/>
            <person name="Ament-Velasquez S.L."/>
            <person name="Kruys A."/>
            <person name="Hutchinson M.I."/>
            <person name="Powell A.J."/>
            <person name="Barry K."/>
            <person name="Miller A.N."/>
            <person name="Grigoriev I.V."/>
            <person name="Debuchy R."/>
            <person name="Gladieux P."/>
            <person name="Hiltunen Thoren M."/>
            <person name="Johannesson H."/>
        </authorList>
    </citation>
    <scope>NUCLEOTIDE SEQUENCE</scope>
    <source>
        <strain evidence="3">CBS 333.67</strain>
    </source>
</reference>
<dbReference type="Pfam" id="PF06985">
    <property type="entry name" value="HET"/>
    <property type="match status" value="1"/>
</dbReference>
<name>A0AAJ0M2N8_9PEZI</name>
<dbReference type="RefSeq" id="XP_062722488.1">
    <property type="nucleotide sequence ID" value="XM_062869010.1"/>
</dbReference>
<evidence type="ECO:0000256" key="1">
    <source>
        <dbReference type="SAM" id="MobiDB-lite"/>
    </source>
</evidence>
<accession>A0AAJ0M2N8</accession>
<dbReference type="InterPro" id="IPR010730">
    <property type="entry name" value="HET"/>
</dbReference>